<feature type="transmembrane region" description="Helical" evidence="1">
    <location>
        <begin position="39"/>
        <end position="60"/>
    </location>
</feature>
<dbReference type="Proteomes" id="UP001165341">
    <property type="component" value="Unassembled WGS sequence"/>
</dbReference>
<reference evidence="2" key="1">
    <citation type="submission" date="2022-03" db="EMBL/GenBank/DDBJ databases">
        <title>Cryobacterium sp. nov. strain ZS14-85, isolated from Antarctic soil.</title>
        <authorList>
            <person name="Li J."/>
            <person name="Niu G."/>
        </authorList>
    </citation>
    <scope>NUCLEOTIDE SEQUENCE</scope>
    <source>
        <strain evidence="2">ZS14-85</strain>
    </source>
</reference>
<organism evidence="2 3">
    <name type="scientific">Cryobacterium zhongshanensis</name>
    <dbReference type="NCBI Taxonomy" id="2928153"/>
    <lineage>
        <taxon>Bacteria</taxon>
        <taxon>Bacillati</taxon>
        <taxon>Actinomycetota</taxon>
        <taxon>Actinomycetes</taxon>
        <taxon>Micrococcales</taxon>
        <taxon>Microbacteriaceae</taxon>
        <taxon>Cryobacterium</taxon>
    </lineage>
</organism>
<evidence type="ECO:0000313" key="3">
    <source>
        <dbReference type="Proteomes" id="UP001165341"/>
    </source>
</evidence>
<dbReference type="RefSeq" id="WP_243011614.1">
    <property type="nucleotide sequence ID" value="NZ_JALGAR010000001.1"/>
</dbReference>
<dbReference type="AlphaFoldDB" id="A0AA41QV64"/>
<evidence type="ECO:0000256" key="1">
    <source>
        <dbReference type="SAM" id="Phobius"/>
    </source>
</evidence>
<feature type="transmembrane region" description="Helical" evidence="1">
    <location>
        <begin position="132"/>
        <end position="151"/>
    </location>
</feature>
<name>A0AA41QV64_9MICO</name>
<sequence>MQNRRTVGADPKRGTARRLVDSVMIAGRSLRRWSARRRLIVAAVAGMVLVGLALAAGTVAFVDGSLVFPGTWWADAVTVLGAGLIGLVVASYVDAPIGADATLCDLRWPALGLISLYLSTDLRTAVPLLEPGIRPVVSVAAIALLVWALLARLNSEHKATRSQRRSGAPGDIDGTEDGEVCTTCRPLFPRAGGRP</sequence>
<feature type="transmembrane region" description="Helical" evidence="1">
    <location>
        <begin position="72"/>
        <end position="94"/>
    </location>
</feature>
<keyword evidence="1" id="KW-0472">Membrane</keyword>
<keyword evidence="1" id="KW-0812">Transmembrane</keyword>
<keyword evidence="3" id="KW-1185">Reference proteome</keyword>
<evidence type="ECO:0000313" key="2">
    <source>
        <dbReference type="EMBL" id="MCI4657840.1"/>
    </source>
</evidence>
<protein>
    <submittedName>
        <fullName evidence="2">Uncharacterized protein</fullName>
    </submittedName>
</protein>
<keyword evidence="1" id="KW-1133">Transmembrane helix</keyword>
<dbReference type="EMBL" id="JALGAR010000001">
    <property type="protein sequence ID" value="MCI4657840.1"/>
    <property type="molecule type" value="Genomic_DNA"/>
</dbReference>
<proteinExistence type="predicted"/>
<accession>A0AA41QV64</accession>
<comment type="caution">
    <text evidence="2">The sequence shown here is derived from an EMBL/GenBank/DDBJ whole genome shotgun (WGS) entry which is preliminary data.</text>
</comment>
<gene>
    <name evidence="2" type="ORF">MQH31_08470</name>
</gene>
<feature type="transmembrane region" description="Helical" evidence="1">
    <location>
        <begin position="106"/>
        <end position="126"/>
    </location>
</feature>